<proteinExistence type="predicted"/>
<evidence type="ECO:0000313" key="2">
    <source>
        <dbReference type="EMBL" id="GHI68887.1"/>
    </source>
</evidence>
<comment type="caution">
    <text evidence="2">The sequence shown here is derived from an EMBL/GenBank/DDBJ whole genome shotgun (WGS) entry which is preliminary data.</text>
</comment>
<feature type="compositionally biased region" description="Polar residues" evidence="1">
    <location>
        <begin position="1"/>
        <end position="12"/>
    </location>
</feature>
<dbReference type="GeneID" id="95587217"/>
<feature type="region of interest" description="Disordered" evidence="1">
    <location>
        <begin position="1"/>
        <end position="24"/>
    </location>
</feature>
<dbReference type="Proteomes" id="UP000613974">
    <property type="component" value="Unassembled WGS sequence"/>
</dbReference>
<evidence type="ECO:0000313" key="3">
    <source>
        <dbReference type="Proteomes" id="UP000613974"/>
    </source>
</evidence>
<dbReference type="EMBL" id="BNEC01000005">
    <property type="protein sequence ID" value="GHI68887.1"/>
    <property type="molecule type" value="Genomic_DNA"/>
</dbReference>
<sequence>MYDVTTHQQAATPGQLLVPFPDAEPDRLDDKPVLDLMAMRALKESRTDATALEFTDEQLRHLQAIFTKAADHARNRMDRYADRENATARRRVREDGQRARRSHPEPHRGPEAGR</sequence>
<protein>
    <submittedName>
        <fullName evidence="2">Uncharacterized protein</fullName>
    </submittedName>
</protein>
<accession>A0ABQ3SLH5</accession>
<organism evidence="2 3">
    <name type="scientific">Streptomyces nojiriensis</name>
    <dbReference type="NCBI Taxonomy" id="66374"/>
    <lineage>
        <taxon>Bacteria</taxon>
        <taxon>Bacillati</taxon>
        <taxon>Actinomycetota</taxon>
        <taxon>Actinomycetes</taxon>
        <taxon>Kitasatosporales</taxon>
        <taxon>Streptomycetaceae</taxon>
        <taxon>Streptomyces</taxon>
    </lineage>
</organism>
<name>A0ABQ3SLH5_9ACTN</name>
<dbReference type="RefSeq" id="WP_189748463.1">
    <property type="nucleotide sequence ID" value="NZ_BMRL01000046.1"/>
</dbReference>
<feature type="region of interest" description="Disordered" evidence="1">
    <location>
        <begin position="71"/>
        <end position="114"/>
    </location>
</feature>
<keyword evidence="3" id="KW-1185">Reference proteome</keyword>
<reference evidence="3" key="1">
    <citation type="submission" date="2023-07" db="EMBL/GenBank/DDBJ databases">
        <title>Whole genome shotgun sequence of Streptomyces nojiriensis NBRC 13794.</title>
        <authorList>
            <person name="Komaki H."/>
            <person name="Tamura T."/>
        </authorList>
    </citation>
    <scope>NUCLEOTIDE SEQUENCE [LARGE SCALE GENOMIC DNA]</scope>
    <source>
        <strain evidence="3">NBRC 13794</strain>
    </source>
</reference>
<evidence type="ECO:0000256" key="1">
    <source>
        <dbReference type="SAM" id="MobiDB-lite"/>
    </source>
</evidence>
<gene>
    <name evidence="2" type="ORF">Snoj_28050</name>
</gene>